<evidence type="ECO:0000313" key="2">
    <source>
        <dbReference type="EMBL" id="GHM59029.1"/>
    </source>
</evidence>
<keyword evidence="3" id="KW-1185">Reference proteome</keyword>
<name>A0A8J3MLK4_9RICK</name>
<reference evidence="2 3" key="1">
    <citation type="journal article" date="2021" name="Microb. Ecol.">
        <title>Candidatus Mesenet longicola: Novel Endosymbionts of Brontispa longissima that Induce Cytoplasmic Incompatibility.</title>
        <authorList>
            <person name="Takano S."/>
            <person name="Gotoh Y."/>
            <person name="Hayashi T."/>
        </authorList>
    </citation>
    <scope>NUCLEOTIDE SEQUENCE [LARGE SCALE GENOMIC DNA]</scope>
    <source>
        <strain evidence="2">L5</strain>
    </source>
</reference>
<dbReference type="AlphaFoldDB" id="A0A8J3MLK4"/>
<dbReference type="EMBL" id="BNGU01000001">
    <property type="protein sequence ID" value="GHM59029.1"/>
    <property type="molecule type" value="Genomic_DNA"/>
</dbReference>
<feature type="region of interest" description="Disordered" evidence="1">
    <location>
        <begin position="100"/>
        <end position="130"/>
    </location>
</feature>
<accession>A0A8J3MLK4</accession>
<sequence>MSEFDHAMQGQNISALQSMRHHQEASSEGPGSGFGFDSSFAWFLKSGLYDYSAAITGNIDNVMQSLLNSIFPEQWLSIFSQGNPNITLLGFPVLIKPSEQGDDDGFGAEASQMQESDGESGYGSDDDVRSFMDDYPNVNHNIMDTLGGDGHDFSHMQYSPMQDYDHAPVIPQQEEDRGYSIS</sequence>
<comment type="caution">
    <text evidence="2">The sequence shown here is derived from an EMBL/GenBank/DDBJ whole genome shotgun (WGS) entry which is preliminary data.</text>
</comment>
<evidence type="ECO:0000313" key="3">
    <source>
        <dbReference type="Proteomes" id="UP000637906"/>
    </source>
</evidence>
<protein>
    <submittedName>
        <fullName evidence="2">Uncharacterized protein</fullName>
    </submittedName>
</protein>
<dbReference type="Proteomes" id="UP000637906">
    <property type="component" value="Unassembled WGS sequence"/>
</dbReference>
<proteinExistence type="predicted"/>
<organism evidence="2 3">
    <name type="scientific">Candidatus Mesenet longicola</name>
    <dbReference type="NCBI Taxonomy" id="1892558"/>
    <lineage>
        <taxon>Bacteria</taxon>
        <taxon>Pseudomonadati</taxon>
        <taxon>Pseudomonadota</taxon>
        <taxon>Alphaproteobacteria</taxon>
        <taxon>Rickettsiales</taxon>
        <taxon>Anaplasmataceae</taxon>
        <taxon>Candidatus Mesenet</taxon>
    </lineage>
</organism>
<gene>
    <name evidence="2" type="ORF">sL5_00220</name>
</gene>
<evidence type="ECO:0000256" key="1">
    <source>
        <dbReference type="SAM" id="MobiDB-lite"/>
    </source>
</evidence>